<protein>
    <submittedName>
        <fullName evidence="1">Uncharacterized protein</fullName>
    </submittedName>
</protein>
<proteinExistence type="predicted"/>
<reference evidence="1" key="1">
    <citation type="submission" date="2013-11" db="EMBL/GenBank/DDBJ databases">
        <title>The Genome Sequence of Phytophthora parasitica CHvinca01.</title>
        <authorList>
            <consortium name="The Broad Institute Genomics Platform"/>
            <person name="Russ C."/>
            <person name="Tyler B."/>
            <person name="Panabieres F."/>
            <person name="Shan W."/>
            <person name="Tripathy S."/>
            <person name="Grunwald N."/>
            <person name="Machado M."/>
            <person name="Johnson C.S."/>
            <person name="Arredondo F."/>
            <person name="Hong C."/>
            <person name="Coffey M."/>
            <person name="Young S.K."/>
            <person name="Zeng Q."/>
            <person name="Gargeya S."/>
            <person name="Fitzgerald M."/>
            <person name="Abouelleil A."/>
            <person name="Alvarado L."/>
            <person name="Chapman S.B."/>
            <person name="Gainer-Dewar J."/>
            <person name="Goldberg J."/>
            <person name="Griggs A."/>
            <person name="Gujja S."/>
            <person name="Hansen M."/>
            <person name="Howarth C."/>
            <person name="Imamovic A."/>
            <person name="Ireland A."/>
            <person name="Larimer J."/>
            <person name="McCowan C."/>
            <person name="Murphy C."/>
            <person name="Pearson M."/>
            <person name="Poon T.W."/>
            <person name="Priest M."/>
            <person name="Roberts A."/>
            <person name="Saif S."/>
            <person name="Shea T."/>
            <person name="Sykes S."/>
            <person name="Wortman J."/>
            <person name="Nusbaum C."/>
            <person name="Birren B."/>
        </authorList>
    </citation>
    <scope>NUCLEOTIDE SEQUENCE [LARGE SCALE GENOMIC DNA]</scope>
    <source>
        <strain evidence="1">CHvinca01</strain>
    </source>
</reference>
<gene>
    <name evidence="1" type="ORF">L917_20208</name>
</gene>
<dbReference type="VEuPathDB" id="FungiDB:PPTG_24336"/>
<organism evidence="1">
    <name type="scientific">Phytophthora nicotianae</name>
    <name type="common">Potato buckeye rot agent</name>
    <name type="synonym">Phytophthora parasitica</name>
    <dbReference type="NCBI Taxonomy" id="4792"/>
    <lineage>
        <taxon>Eukaryota</taxon>
        <taxon>Sar</taxon>
        <taxon>Stramenopiles</taxon>
        <taxon>Oomycota</taxon>
        <taxon>Peronosporomycetes</taxon>
        <taxon>Peronosporales</taxon>
        <taxon>Peronosporaceae</taxon>
        <taxon>Phytophthora</taxon>
    </lineage>
</organism>
<accession>W2K1S7</accession>
<name>W2K1S7_PHYNI</name>
<evidence type="ECO:0000313" key="1">
    <source>
        <dbReference type="EMBL" id="ETL79088.1"/>
    </source>
</evidence>
<dbReference type="AlphaFoldDB" id="W2K1S7"/>
<sequence length="123" mass="14159">MMLKIKVKRKSIPLPEQVRVVHATVKKKLEKYATCLAFWMISADVSSFEIKLEWLPGLVTAKIRLCRSTLLFRTCVLYSPACNYTKTFKLEVQTECTVLNFMVQTCSLSVFPKTTQDFTILQT</sequence>
<dbReference type="Proteomes" id="UP000054423">
    <property type="component" value="Unassembled WGS sequence"/>
</dbReference>
<dbReference type="EMBL" id="KI683120">
    <property type="protein sequence ID" value="ETL79088.1"/>
    <property type="molecule type" value="Genomic_DNA"/>
</dbReference>